<dbReference type="GO" id="GO:0032937">
    <property type="term" value="C:SREBP-SCAP-Insig complex"/>
    <property type="evidence" value="ECO:0007669"/>
    <property type="project" value="TreeGrafter"/>
</dbReference>
<dbReference type="GO" id="GO:0032933">
    <property type="term" value="P:SREBP signaling pathway"/>
    <property type="evidence" value="ECO:0007669"/>
    <property type="project" value="TreeGrafter"/>
</dbReference>
<keyword evidence="5" id="KW-0812">Transmembrane</keyword>
<dbReference type="PANTHER" id="PTHR15301">
    <property type="entry name" value="INSULIN-INDUCED GENE 1"/>
    <property type="match status" value="1"/>
</dbReference>
<evidence type="ECO:0000256" key="14">
    <source>
        <dbReference type="SAM" id="MobiDB-lite"/>
    </source>
</evidence>
<dbReference type="PANTHER" id="PTHR15301:SF11">
    <property type="entry name" value="INSULIN-INDUCED GENE 1 PROTEIN"/>
    <property type="match status" value="1"/>
</dbReference>
<keyword evidence="7" id="KW-1133">Transmembrane helix</keyword>
<evidence type="ECO:0000256" key="5">
    <source>
        <dbReference type="ARBA" id="ARBA00022692"/>
    </source>
</evidence>
<evidence type="ECO:0000256" key="7">
    <source>
        <dbReference type="ARBA" id="ARBA00022989"/>
    </source>
</evidence>
<dbReference type="GO" id="GO:0032869">
    <property type="term" value="P:cellular response to insulin stimulus"/>
    <property type="evidence" value="ECO:0007669"/>
    <property type="project" value="TreeGrafter"/>
</dbReference>
<evidence type="ECO:0000256" key="6">
    <source>
        <dbReference type="ARBA" id="ARBA00022824"/>
    </source>
</evidence>
<evidence type="ECO:0000313" key="15">
    <source>
        <dbReference type="EMBL" id="ERE82944.1"/>
    </source>
</evidence>
<dbReference type="GO" id="GO:0008289">
    <property type="term" value="F:lipid binding"/>
    <property type="evidence" value="ECO:0007669"/>
    <property type="project" value="UniProtKB-KW"/>
</dbReference>
<dbReference type="Proteomes" id="UP000030759">
    <property type="component" value="Unassembled WGS sequence"/>
</dbReference>
<evidence type="ECO:0000256" key="11">
    <source>
        <dbReference type="ARBA" id="ARBA00023166"/>
    </source>
</evidence>
<evidence type="ECO:0000256" key="8">
    <source>
        <dbReference type="ARBA" id="ARBA00023098"/>
    </source>
</evidence>
<gene>
    <name evidence="15" type="ORF">H671_2g7067</name>
</gene>
<protein>
    <recommendedName>
        <fullName evidence="3">Insulin-induced gene 1 protein</fullName>
    </recommendedName>
</protein>
<evidence type="ECO:0000256" key="2">
    <source>
        <dbReference type="ARBA" id="ARBA00007475"/>
    </source>
</evidence>
<keyword evidence="4" id="KW-0153">Cholesterol metabolism</keyword>
<dbReference type="GO" id="GO:0006695">
    <property type="term" value="P:cholesterol biosynthetic process"/>
    <property type="evidence" value="ECO:0007669"/>
    <property type="project" value="TreeGrafter"/>
</dbReference>
<reference evidence="16" key="1">
    <citation type="journal article" date="2013" name="Nat. Biotechnol.">
        <title>Chinese hamster genome sequenced from sorted chromosomes.</title>
        <authorList>
            <person name="Brinkrolf K."/>
            <person name="Rupp O."/>
            <person name="Laux H."/>
            <person name="Kollin F."/>
            <person name="Ernst W."/>
            <person name="Linke B."/>
            <person name="Kofler R."/>
            <person name="Romand S."/>
            <person name="Hesse F."/>
            <person name="Budach W.E."/>
            <person name="Galosy S."/>
            <person name="Muller D."/>
            <person name="Noll T."/>
            <person name="Wienberg J."/>
            <person name="Jostock T."/>
            <person name="Leonard M."/>
            <person name="Grillari J."/>
            <person name="Tauch A."/>
            <person name="Goesmann A."/>
            <person name="Helk B."/>
            <person name="Mott J.E."/>
            <person name="Puhler A."/>
            <person name="Borth N."/>
        </authorList>
    </citation>
    <scope>NUCLEOTIDE SEQUENCE [LARGE SCALE GENOMIC DNA]</scope>
    <source>
        <strain evidence="16">17A/GY</strain>
    </source>
</reference>
<keyword evidence="10" id="KW-0472">Membrane</keyword>
<dbReference type="InterPro" id="IPR025929">
    <property type="entry name" value="INSIG_fam"/>
</dbReference>
<evidence type="ECO:0000256" key="3">
    <source>
        <dbReference type="ARBA" id="ARBA00020860"/>
    </source>
</evidence>
<feature type="compositionally biased region" description="Polar residues" evidence="14">
    <location>
        <begin position="62"/>
        <end position="72"/>
    </location>
</feature>
<evidence type="ECO:0000256" key="13">
    <source>
        <dbReference type="ARBA" id="ARBA00049711"/>
    </source>
</evidence>
<keyword evidence="9" id="KW-0446">Lipid-binding</keyword>
<proteinExistence type="inferred from homology"/>
<evidence type="ECO:0000256" key="12">
    <source>
        <dbReference type="ARBA" id="ARBA00023221"/>
    </source>
</evidence>
<evidence type="ECO:0000313" key="16">
    <source>
        <dbReference type="Proteomes" id="UP000030759"/>
    </source>
</evidence>
<comment type="subunit">
    <text evidence="13">Interacts with SCAP; interaction is direct and only takes place in the presence of sterols; it prevents interaction between SCAP and the coat protein complex II (COPII). Associates with the SCAP-SREBP complex (composed of SCAP and SREBF1/SREBP1 or SREBF2/SREBP2); association is mediated via its interaction with SCAP and only takes place in the presence of sterols. Interaction with SCAP is mutually exclusive with PAQR3. Interacts with HMGCR (via its SSD); the interaction, accelerated by sterols, leads to the recruitment of HMGCR to AMFR/gp78 for its ubiquitination by the sterol-mediated ERAD pathway. Interacts with AMFR/gp78 (via its membrane domain); the interaction recruits HMCR at the ER membrane for its ubiquitination and degradation by the sterol-mediated ERAD pathway. Interacts with SOAT2/ACAT2; leading to promote recruitment of AMFR/gp78 and subsequent ubiquitination of SOAT2/ACAT2. Interacts with RNF139. Interacts with RNF145.</text>
</comment>
<dbReference type="GO" id="GO:0036316">
    <property type="term" value="P:SREBP-SCAP complex retention in endoplasmic reticulum"/>
    <property type="evidence" value="ECO:0007669"/>
    <property type="project" value="TreeGrafter"/>
</dbReference>
<keyword evidence="8" id="KW-0443">Lipid metabolism</keyword>
<evidence type="ECO:0000256" key="4">
    <source>
        <dbReference type="ARBA" id="ARBA00022548"/>
    </source>
</evidence>
<keyword evidence="6" id="KW-0256">Endoplasmic reticulum</keyword>
<evidence type="ECO:0000256" key="9">
    <source>
        <dbReference type="ARBA" id="ARBA00023121"/>
    </source>
</evidence>
<feature type="region of interest" description="Disordered" evidence="14">
    <location>
        <begin position="62"/>
        <end position="82"/>
    </location>
</feature>
<keyword evidence="11" id="KW-1207">Sterol metabolism</keyword>
<name>A0A061IIW6_CRIGR</name>
<comment type="subcellular location">
    <subcellularLocation>
        <location evidence="1">Endoplasmic reticulum membrane</location>
        <topology evidence="1">Multi-pass membrane protein</topology>
    </subcellularLocation>
</comment>
<keyword evidence="12" id="KW-0753">Steroid metabolism</keyword>
<evidence type="ECO:0000256" key="1">
    <source>
        <dbReference type="ARBA" id="ARBA00004477"/>
    </source>
</evidence>
<organism evidence="15 16">
    <name type="scientific">Cricetulus griseus</name>
    <name type="common">Chinese hamster</name>
    <name type="synonym">Cricetulus barabensis griseus</name>
    <dbReference type="NCBI Taxonomy" id="10029"/>
    <lineage>
        <taxon>Eukaryota</taxon>
        <taxon>Metazoa</taxon>
        <taxon>Chordata</taxon>
        <taxon>Craniata</taxon>
        <taxon>Vertebrata</taxon>
        <taxon>Euteleostomi</taxon>
        <taxon>Mammalia</taxon>
        <taxon>Eutheria</taxon>
        <taxon>Euarchontoglires</taxon>
        <taxon>Glires</taxon>
        <taxon>Rodentia</taxon>
        <taxon>Myomorpha</taxon>
        <taxon>Muroidea</taxon>
        <taxon>Cricetidae</taxon>
        <taxon>Cricetinae</taxon>
        <taxon>Cricetulus</taxon>
    </lineage>
</organism>
<accession>A0A061IIW6</accession>
<dbReference type="AlphaFoldDB" id="A0A061IIW6"/>
<comment type="similarity">
    <text evidence="2">Belongs to the INSIG family.</text>
</comment>
<sequence>MALLRVAGVIQAMVANLLQVQQNVTQFPNKVIANISFALWVPICRGMAATVVSLLCPYSESQNSMKFSSRSGPSKRERMLLS</sequence>
<dbReference type="EMBL" id="KE669185">
    <property type="protein sequence ID" value="ERE82944.1"/>
    <property type="molecule type" value="Genomic_DNA"/>
</dbReference>
<evidence type="ECO:0000256" key="10">
    <source>
        <dbReference type="ARBA" id="ARBA00023136"/>
    </source>
</evidence>